<comment type="subcellular location">
    <subcellularLocation>
        <location evidence="1">Mitochondrion inner membrane</location>
        <topology evidence="1">Multi-pass membrane protein</topology>
    </subcellularLocation>
</comment>
<evidence type="ECO:0000256" key="1">
    <source>
        <dbReference type="ARBA" id="ARBA00004448"/>
    </source>
</evidence>
<evidence type="ECO:0000256" key="9">
    <source>
        <dbReference type="ARBA" id="ARBA00023136"/>
    </source>
</evidence>
<comment type="catalytic activity">
    <reaction evidence="16">
        <text>L-2-aminoadipate(in) + 2-oxoglutarate(out) = L-2-aminoadipate(out) + 2-oxoglutarate(in)</text>
        <dbReference type="Rhea" id="RHEA:71747"/>
        <dbReference type="ChEBI" id="CHEBI:16810"/>
        <dbReference type="ChEBI" id="CHEBI:58672"/>
    </reaction>
</comment>
<evidence type="ECO:0000256" key="17">
    <source>
        <dbReference type="ARBA" id="ARBA00048581"/>
    </source>
</evidence>
<evidence type="ECO:0000256" key="14">
    <source>
        <dbReference type="ARBA" id="ARBA00047537"/>
    </source>
</evidence>
<evidence type="ECO:0000256" key="5">
    <source>
        <dbReference type="ARBA" id="ARBA00022737"/>
    </source>
</evidence>
<comment type="catalytic activity">
    <reaction evidence="19">
        <text>hexanedioate(in) + 2-oxoglutarate(out) = hexanedioate(out) + 2-oxoglutarate(in)</text>
        <dbReference type="Rhea" id="RHEA:71743"/>
        <dbReference type="ChEBI" id="CHEBI:16810"/>
        <dbReference type="ChEBI" id="CHEBI:17128"/>
    </reaction>
</comment>
<comment type="function">
    <text evidence="13">Transports dicarboxylates across the inner membranes of mitochondria by a counter-exchange mechanism. Can transport 2-oxoadipate (2-oxohexanedioate), 2-oxoglutarate, adipate (hexanedioate), glutarate, and to a lesser extent, pimelate (heptanedioate), 2-oxopimelate (2-oxoheptanedioate), 2-aminoadipate (2-aminohexanedioate), oxaloacetate, and citrate. Plays a central role in catabolism of lysine, hydroxylysine, and tryptophan, by transporting common metabolite intermediates (such as 2-oxoadipate) into the mitochondria, where it is converted into acetyl-CoA and can enter the citric acid (TCA) cycle.</text>
</comment>
<evidence type="ECO:0000256" key="20">
    <source>
        <dbReference type="PROSITE-ProRule" id="PRU00282"/>
    </source>
</evidence>
<evidence type="ECO:0000256" key="6">
    <source>
        <dbReference type="ARBA" id="ARBA00022792"/>
    </source>
</evidence>
<dbReference type="Proteomes" id="UP000593567">
    <property type="component" value="Unassembled WGS sequence"/>
</dbReference>
<evidence type="ECO:0000256" key="19">
    <source>
        <dbReference type="ARBA" id="ARBA00048998"/>
    </source>
</evidence>
<dbReference type="Gene3D" id="1.50.40.10">
    <property type="entry name" value="Mitochondrial carrier domain"/>
    <property type="match status" value="1"/>
</dbReference>
<keyword evidence="6" id="KW-0999">Mitochondrion inner membrane</keyword>
<evidence type="ECO:0000313" key="22">
    <source>
        <dbReference type="EMBL" id="KAF6019339.1"/>
    </source>
</evidence>
<dbReference type="OrthoDB" id="434783at2759"/>
<keyword evidence="7" id="KW-1133">Transmembrane helix</keyword>
<dbReference type="EMBL" id="VXIV02003238">
    <property type="protein sequence ID" value="KAF6019339.1"/>
    <property type="molecule type" value="Genomic_DNA"/>
</dbReference>
<comment type="caution">
    <text evidence="22">The sequence shown here is derived from an EMBL/GenBank/DDBJ whole genome shotgun (WGS) entry which is preliminary data.</text>
</comment>
<comment type="similarity">
    <text evidence="2 21">Belongs to the mitochondrial carrier (TC 2.A.29) family.</text>
</comment>
<evidence type="ECO:0000256" key="15">
    <source>
        <dbReference type="ARBA" id="ARBA00048003"/>
    </source>
</evidence>
<dbReference type="PROSITE" id="PS50920">
    <property type="entry name" value="SOLCAR"/>
    <property type="match status" value="3"/>
</dbReference>
<evidence type="ECO:0000313" key="23">
    <source>
        <dbReference type="Proteomes" id="UP000593567"/>
    </source>
</evidence>
<dbReference type="SUPFAM" id="SSF103506">
    <property type="entry name" value="Mitochondrial carrier"/>
    <property type="match status" value="1"/>
</dbReference>
<dbReference type="InterPro" id="IPR023395">
    <property type="entry name" value="MCP_dom_sf"/>
</dbReference>
<gene>
    <name evidence="22" type="ORF">EB796_022367</name>
</gene>
<evidence type="ECO:0000256" key="3">
    <source>
        <dbReference type="ARBA" id="ARBA00022448"/>
    </source>
</evidence>
<name>A0A7J7IZK6_BUGNE</name>
<dbReference type="PANTHER" id="PTHR46356">
    <property type="entry name" value="MITOCHONDRIAL 2-OXODICARBOXYLATE CARRIER"/>
    <property type="match status" value="1"/>
</dbReference>
<dbReference type="InterPro" id="IPR051752">
    <property type="entry name" value="Mito_2-oxodicarb_carrier"/>
</dbReference>
<reference evidence="22" key="1">
    <citation type="submission" date="2020-06" db="EMBL/GenBank/DDBJ databases">
        <title>Draft genome of Bugula neritina, a colonial animal packing powerful symbionts and potential medicines.</title>
        <authorList>
            <person name="Rayko M."/>
        </authorList>
    </citation>
    <scope>NUCLEOTIDE SEQUENCE [LARGE SCALE GENOMIC DNA]</scope>
    <source>
        <strain evidence="22">Kwan_BN1</strain>
    </source>
</reference>
<dbReference type="AlphaFoldDB" id="A0A7J7IZK6"/>
<evidence type="ECO:0000256" key="2">
    <source>
        <dbReference type="ARBA" id="ARBA00006375"/>
    </source>
</evidence>
<comment type="catalytic activity">
    <reaction evidence="15">
        <text>citrate(in) + 2-oxoglutarate(out) = citrate(out) + 2-oxoglutarate(in)</text>
        <dbReference type="Rhea" id="RHEA:71763"/>
        <dbReference type="ChEBI" id="CHEBI:16810"/>
        <dbReference type="ChEBI" id="CHEBI:16947"/>
    </reaction>
</comment>
<organism evidence="22 23">
    <name type="scientific">Bugula neritina</name>
    <name type="common">Brown bryozoan</name>
    <name type="synonym">Sertularia neritina</name>
    <dbReference type="NCBI Taxonomy" id="10212"/>
    <lineage>
        <taxon>Eukaryota</taxon>
        <taxon>Metazoa</taxon>
        <taxon>Spiralia</taxon>
        <taxon>Lophotrochozoa</taxon>
        <taxon>Bryozoa</taxon>
        <taxon>Gymnolaemata</taxon>
        <taxon>Cheilostomatida</taxon>
        <taxon>Flustrina</taxon>
        <taxon>Buguloidea</taxon>
        <taxon>Bugulidae</taxon>
        <taxon>Bugula</taxon>
    </lineage>
</organism>
<evidence type="ECO:0000256" key="7">
    <source>
        <dbReference type="ARBA" id="ARBA00022989"/>
    </source>
</evidence>
<keyword evidence="4 20" id="KW-0812">Transmembrane</keyword>
<comment type="catalytic activity">
    <reaction evidence="10">
        <text>2-oxoadipate(in) + 2-oxoglutarate(out) = 2-oxoadipate(out) + 2-oxoglutarate(in)</text>
        <dbReference type="Rhea" id="RHEA:71739"/>
        <dbReference type="ChEBI" id="CHEBI:16810"/>
        <dbReference type="ChEBI" id="CHEBI:57499"/>
    </reaction>
</comment>
<dbReference type="InterPro" id="IPR018108">
    <property type="entry name" value="MCP_transmembrane"/>
</dbReference>
<sequence length="318" mass="35361">MCDIQGELKPGQAVMRVSPTLSFPKEHGKVKLAVMQMVSGSLAGLTDICLLYPLDVMKTRFQLQRPGTPNAYKSVRHCFSTIYRSEGFLSLYKGILPPIMVETPKRATKFFAFEQYKAIVSQWETLPQPCVFLLAGFLSGCTEAFVVNPFETVKVKLQSERMAFAAQKSAFATAREIIKKGGLGLKGINKALPTTICSYCVSNTLFFGTYNNLKTYLFDDWEKVSIPYRLLVGFTAGSVACVSNTPWDVTKSLIQGPQPTPGVVKYKSTIQTMKLVIKEEGFFSLYKGLLPKMMKVGPGGALMFLVFEHVYGYLQQIL</sequence>
<evidence type="ECO:0000256" key="13">
    <source>
        <dbReference type="ARBA" id="ARBA00046087"/>
    </source>
</evidence>
<accession>A0A7J7IZK6</accession>
<comment type="catalytic activity">
    <reaction evidence="14">
        <text>heptanedioate(in) + 2-oxoglutarate(out) = heptanedioate(out) + 2-oxoglutarate(in)</text>
        <dbReference type="Rhea" id="RHEA:71759"/>
        <dbReference type="ChEBI" id="CHEBI:16810"/>
        <dbReference type="ChEBI" id="CHEBI:36165"/>
    </reaction>
</comment>
<evidence type="ECO:0000256" key="16">
    <source>
        <dbReference type="ARBA" id="ARBA00048303"/>
    </source>
</evidence>
<protein>
    <recommendedName>
        <fullName evidence="11">Mitochondrial 2-oxodicarboxylate carrier</fullName>
    </recommendedName>
    <alternativeName>
        <fullName evidence="12">Solute carrier family 25 member 21</fullName>
    </alternativeName>
</protein>
<comment type="catalytic activity">
    <reaction evidence="17">
        <text>2-oxoheptanedioate(in) + 2-oxoglutarate(out) = 2-oxoheptanedioate(out) + 2-oxoglutarate(in)</text>
        <dbReference type="Rhea" id="RHEA:71755"/>
        <dbReference type="ChEBI" id="CHEBI:16810"/>
        <dbReference type="ChEBI" id="CHEBI:72701"/>
    </reaction>
</comment>
<evidence type="ECO:0000256" key="21">
    <source>
        <dbReference type="RuleBase" id="RU000488"/>
    </source>
</evidence>
<comment type="catalytic activity">
    <reaction evidence="18">
        <text>glutarate(in) + 2-oxoglutarate(out) = glutarate(out) + 2-oxoglutarate(in)</text>
        <dbReference type="Rhea" id="RHEA:71751"/>
        <dbReference type="ChEBI" id="CHEBI:16810"/>
        <dbReference type="ChEBI" id="CHEBI:30921"/>
    </reaction>
</comment>
<keyword evidence="9 20" id="KW-0472">Membrane</keyword>
<evidence type="ECO:0000256" key="4">
    <source>
        <dbReference type="ARBA" id="ARBA00022692"/>
    </source>
</evidence>
<feature type="repeat" description="Solcar" evidence="20">
    <location>
        <begin position="224"/>
        <end position="313"/>
    </location>
</feature>
<evidence type="ECO:0000256" key="8">
    <source>
        <dbReference type="ARBA" id="ARBA00023128"/>
    </source>
</evidence>
<evidence type="ECO:0000256" key="12">
    <source>
        <dbReference type="ARBA" id="ARBA00041874"/>
    </source>
</evidence>
<keyword evidence="3 21" id="KW-0813">Transport</keyword>
<keyword evidence="23" id="KW-1185">Reference proteome</keyword>
<evidence type="ECO:0000256" key="10">
    <source>
        <dbReference type="ARBA" id="ARBA00036018"/>
    </source>
</evidence>
<feature type="repeat" description="Solcar" evidence="20">
    <location>
        <begin position="31"/>
        <end position="119"/>
    </location>
</feature>
<evidence type="ECO:0000256" key="11">
    <source>
        <dbReference type="ARBA" id="ARBA00039747"/>
    </source>
</evidence>
<dbReference type="Pfam" id="PF00153">
    <property type="entry name" value="Mito_carr"/>
    <property type="match status" value="3"/>
</dbReference>
<dbReference type="PANTHER" id="PTHR46356:SF1">
    <property type="entry name" value="MITOCHONDRIAL 2-OXODICARBOXYLATE CARRIER"/>
    <property type="match status" value="1"/>
</dbReference>
<keyword evidence="5" id="KW-0677">Repeat</keyword>
<keyword evidence="8" id="KW-0496">Mitochondrion</keyword>
<feature type="repeat" description="Solcar" evidence="20">
    <location>
        <begin position="127"/>
        <end position="216"/>
    </location>
</feature>
<proteinExistence type="inferred from homology"/>
<dbReference type="GO" id="GO:0005743">
    <property type="term" value="C:mitochondrial inner membrane"/>
    <property type="evidence" value="ECO:0007669"/>
    <property type="project" value="UniProtKB-SubCell"/>
</dbReference>
<evidence type="ECO:0000256" key="18">
    <source>
        <dbReference type="ARBA" id="ARBA00048920"/>
    </source>
</evidence>